<keyword evidence="7" id="KW-1185">Reference proteome</keyword>
<dbReference type="Gene3D" id="1.10.150.50">
    <property type="entry name" value="Transcription Factor, Ets-1"/>
    <property type="match status" value="1"/>
</dbReference>
<dbReference type="EMBL" id="MTSL01000076">
    <property type="protein sequence ID" value="PJF19137.1"/>
    <property type="molecule type" value="Genomic_DNA"/>
</dbReference>
<keyword evidence="2" id="KW-0963">Cytoplasm</keyword>
<feature type="compositionally biased region" description="Polar residues" evidence="4">
    <location>
        <begin position="164"/>
        <end position="174"/>
    </location>
</feature>
<feature type="compositionally biased region" description="Polar residues" evidence="4">
    <location>
        <begin position="200"/>
        <end position="209"/>
    </location>
</feature>
<comment type="caution">
    <text evidence="6">The sequence shown here is derived from an EMBL/GenBank/DDBJ whole genome shotgun (WGS) entry which is preliminary data.</text>
</comment>
<dbReference type="OrthoDB" id="2155283at2759"/>
<feature type="region of interest" description="Disordered" evidence="4">
    <location>
        <begin position="164"/>
        <end position="209"/>
    </location>
</feature>
<dbReference type="InterPro" id="IPR001660">
    <property type="entry name" value="SAM"/>
</dbReference>
<dbReference type="InterPro" id="IPR050897">
    <property type="entry name" value="SMAUG/VTS1_RNA-bind"/>
</dbReference>
<feature type="compositionally biased region" description="Basic and acidic residues" evidence="4">
    <location>
        <begin position="1"/>
        <end position="10"/>
    </location>
</feature>
<dbReference type="InterPro" id="IPR013761">
    <property type="entry name" value="SAM/pointed_sf"/>
</dbReference>
<dbReference type="STRING" id="1246581.A0A2H9TN17"/>
<accession>A0A2H9TN17</accession>
<dbReference type="SUPFAM" id="SSF47769">
    <property type="entry name" value="SAM/Pointed domain"/>
    <property type="match status" value="1"/>
</dbReference>
<proteinExistence type="predicted"/>
<dbReference type="GO" id="GO:0000932">
    <property type="term" value="C:P-body"/>
    <property type="evidence" value="ECO:0007669"/>
    <property type="project" value="TreeGrafter"/>
</dbReference>
<reference evidence="6 7" key="1">
    <citation type="submission" date="2016-10" db="EMBL/GenBank/DDBJ databases">
        <title>The genome of Paramicrosporidium saccamoebae is the missing link in understanding Cryptomycota and Microsporidia evolution.</title>
        <authorList>
            <person name="Quandt C.A."/>
            <person name="Beaudet D."/>
            <person name="Corsaro D."/>
            <person name="Michel R."/>
            <person name="Corradi N."/>
            <person name="James T."/>
        </authorList>
    </citation>
    <scope>NUCLEOTIDE SEQUENCE [LARGE SCALE GENOMIC DNA]</scope>
    <source>
        <strain evidence="6 7">KSL3</strain>
    </source>
</reference>
<evidence type="ECO:0000256" key="4">
    <source>
        <dbReference type="SAM" id="MobiDB-lite"/>
    </source>
</evidence>
<dbReference type="PROSITE" id="PS50105">
    <property type="entry name" value="SAM_DOMAIN"/>
    <property type="match status" value="1"/>
</dbReference>
<name>A0A2H9TN17_9FUNG</name>
<dbReference type="Pfam" id="PF00536">
    <property type="entry name" value="SAM_1"/>
    <property type="match status" value="1"/>
</dbReference>
<dbReference type="GO" id="GO:0003729">
    <property type="term" value="F:mRNA binding"/>
    <property type="evidence" value="ECO:0007669"/>
    <property type="project" value="TreeGrafter"/>
</dbReference>
<dbReference type="PANTHER" id="PTHR12515:SF5">
    <property type="entry name" value="PROTEIN SMAUG"/>
    <property type="match status" value="1"/>
</dbReference>
<gene>
    <name evidence="6" type="ORF">PSACC_01051</name>
</gene>
<evidence type="ECO:0000313" key="6">
    <source>
        <dbReference type="EMBL" id="PJF19137.1"/>
    </source>
</evidence>
<comment type="subcellular location">
    <subcellularLocation>
        <location evidence="1">Cytoplasm</location>
    </subcellularLocation>
</comment>
<keyword evidence="3" id="KW-0694">RNA-binding</keyword>
<evidence type="ECO:0000256" key="3">
    <source>
        <dbReference type="ARBA" id="ARBA00022884"/>
    </source>
</evidence>
<dbReference type="Proteomes" id="UP000240830">
    <property type="component" value="Unassembled WGS sequence"/>
</dbReference>
<sequence length="278" mass="30820">MRDPSEKEPFGDQFGPLIRVASDPLFPSSPSGLHGAVGERSRPPSRPASTAPEPLDRWFSSLQLDLDDSSWTPIARPASASPVGPIPSPLALPTDDDPVFRNDLAHVLVWFSDDLASQQRLVAAYTLAKTLPRWQIEFLLKLLAQDVDADGHASHLASPIASDSEPNLLSSSGSWRRVADPEPTRSVARTWNPERDSERISPTSSSDTIPVSSHLFHTDLSAWLRLHRLHKYQAVFQRIMDRKKLLAMDEDGLEAIGVAALGARRKFIRLFELIRTEV</sequence>
<protein>
    <recommendedName>
        <fullName evidence="5">SAM domain-containing protein</fullName>
    </recommendedName>
</protein>
<organism evidence="6 7">
    <name type="scientific">Paramicrosporidium saccamoebae</name>
    <dbReference type="NCBI Taxonomy" id="1246581"/>
    <lineage>
        <taxon>Eukaryota</taxon>
        <taxon>Fungi</taxon>
        <taxon>Fungi incertae sedis</taxon>
        <taxon>Cryptomycota</taxon>
        <taxon>Cryptomycota incertae sedis</taxon>
        <taxon>Paramicrosporidium</taxon>
    </lineage>
</organism>
<feature type="region of interest" description="Disordered" evidence="4">
    <location>
        <begin position="1"/>
        <end position="54"/>
    </location>
</feature>
<evidence type="ECO:0000313" key="7">
    <source>
        <dbReference type="Proteomes" id="UP000240830"/>
    </source>
</evidence>
<evidence type="ECO:0000259" key="5">
    <source>
        <dbReference type="PROSITE" id="PS50105"/>
    </source>
</evidence>
<feature type="domain" description="SAM" evidence="5">
    <location>
        <begin position="219"/>
        <end position="277"/>
    </location>
</feature>
<dbReference type="PANTHER" id="PTHR12515">
    <property type="entry name" value="STERILE ALPHA MOTIF DOMAIN CONTAINING PROTEIN 4-RELATED"/>
    <property type="match status" value="1"/>
</dbReference>
<evidence type="ECO:0000256" key="1">
    <source>
        <dbReference type="ARBA" id="ARBA00004496"/>
    </source>
</evidence>
<dbReference type="AlphaFoldDB" id="A0A2H9TN17"/>
<dbReference type="GO" id="GO:0000289">
    <property type="term" value="P:nuclear-transcribed mRNA poly(A) tail shortening"/>
    <property type="evidence" value="ECO:0007669"/>
    <property type="project" value="TreeGrafter"/>
</dbReference>
<evidence type="ECO:0000256" key="2">
    <source>
        <dbReference type="ARBA" id="ARBA00022490"/>
    </source>
</evidence>